<dbReference type="GO" id="GO:0020037">
    <property type="term" value="F:heme binding"/>
    <property type="evidence" value="ECO:0007669"/>
    <property type="project" value="InterPro"/>
</dbReference>
<sequence length="164" mass="18343">MFTTNKNKVTVLLCLTAFVAFGLTAYTPGATGGPEEYKNLQVLPKDITHEQLDKVMHNFNDALGVKCAYCHVHTGEDWRQGWDFAKDDKDQKQIARHMLRMTMGINATYFNWEKSNMPDTIRVVTCNTCHRGIEHPDAKGIADQMANGGMKQAPPPPPPPANKQ</sequence>
<evidence type="ECO:0000256" key="4">
    <source>
        <dbReference type="ARBA" id="ARBA00022531"/>
    </source>
</evidence>
<dbReference type="InterPro" id="IPR003158">
    <property type="entry name" value="Photosyn_RC_cyt_c-su"/>
</dbReference>
<evidence type="ECO:0000256" key="2">
    <source>
        <dbReference type="ARBA" id="ARBA00015978"/>
    </source>
</evidence>
<accession>A0A8J8FII1</accession>
<dbReference type="AlphaFoldDB" id="A0A8J8FII1"/>
<evidence type="ECO:0000256" key="3">
    <source>
        <dbReference type="ARBA" id="ARBA00022448"/>
    </source>
</evidence>
<proteinExistence type="predicted"/>
<keyword evidence="3" id="KW-0813">Transport</keyword>
<dbReference type="InterPro" id="IPR023119">
    <property type="entry name" value="Multihaem_cyt_PRC_cyt_su-like"/>
</dbReference>
<name>A0A8J8FII1_9BACT</name>
<keyword evidence="10" id="KW-0732">Signal</keyword>
<evidence type="ECO:0000256" key="5">
    <source>
        <dbReference type="ARBA" id="ARBA00022617"/>
    </source>
</evidence>
<feature type="region of interest" description="Disordered" evidence="9">
    <location>
        <begin position="144"/>
        <end position="164"/>
    </location>
</feature>
<dbReference type="Pfam" id="PF02276">
    <property type="entry name" value="CytoC_RC"/>
    <property type="match status" value="1"/>
</dbReference>
<keyword evidence="12" id="KW-1185">Reference proteome</keyword>
<dbReference type="InterPro" id="IPR036280">
    <property type="entry name" value="Multihaem_cyt_sf"/>
</dbReference>
<dbReference type="Gene3D" id="1.10.468.10">
    <property type="entry name" value="Photosynthetic Reaction Center, subunit C, domain 2"/>
    <property type="match status" value="1"/>
</dbReference>
<evidence type="ECO:0000256" key="9">
    <source>
        <dbReference type="SAM" id="MobiDB-lite"/>
    </source>
</evidence>
<keyword evidence="6" id="KW-0479">Metal-binding</keyword>
<dbReference type="Proteomes" id="UP000598971">
    <property type="component" value="Unassembled WGS sequence"/>
</dbReference>
<keyword evidence="8" id="KW-0408">Iron</keyword>
<feature type="compositionally biased region" description="Pro residues" evidence="9">
    <location>
        <begin position="153"/>
        <end position="164"/>
    </location>
</feature>
<keyword evidence="4" id="KW-0602">Photosynthesis</keyword>
<feature type="chain" id="PRO_5035258952" description="Photosynthetic reaction center cytochrome c subunit" evidence="10">
    <location>
        <begin position="26"/>
        <end position="164"/>
    </location>
</feature>
<organism evidence="11 12">
    <name type="scientific">Limnovirga soli</name>
    <dbReference type="NCBI Taxonomy" id="2656915"/>
    <lineage>
        <taxon>Bacteria</taxon>
        <taxon>Pseudomonadati</taxon>
        <taxon>Bacteroidota</taxon>
        <taxon>Chitinophagia</taxon>
        <taxon>Chitinophagales</taxon>
        <taxon>Chitinophagaceae</taxon>
        <taxon>Limnovirga</taxon>
    </lineage>
</organism>
<evidence type="ECO:0000256" key="6">
    <source>
        <dbReference type="ARBA" id="ARBA00022723"/>
    </source>
</evidence>
<dbReference type="RefSeq" id="WP_171607622.1">
    <property type="nucleotide sequence ID" value="NZ_WHPF01000006.1"/>
</dbReference>
<protein>
    <recommendedName>
        <fullName evidence="2">Photosynthetic reaction center cytochrome c subunit</fullName>
    </recommendedName>
</protein>
<dbReference type="EMBL" id="WHPF01000006">
    <property type="protein sequence ID" value="NNV55689.1"/>
    <property type="molecule type" value="Genomic_DNA"/>
</dbReference>
<evidence type="ECO:0000313" key="11">
    <source>
        <dbReference type="EMBL" id="NNV55689.1"/>
    </source>
</evidence>
<dbReference type="GO" id="GO:0005506">
    <property type="term" value="F:iron ion binding"/>
    <property type="evidence" value="ECO:0007669"/>
    <property type="project" value="InterPro"/>
</dbReference>
<dbReference type="SUPFAM" id="SSF48695">
    <property type="entry name" value="Multiheme cytochromes"/>
    <property type="match status" value="1"/>
</dbReference>
<evidence type="ECO:0000256" key="7">
    <source>
        <dbReference type="ARBA" id="ARBA00022982"/>
    </source>
</evidence>
<keyword evidence="7" id="KW-0249">Electron transport</keyword>
<dbReference type="GO" id="GO:0019684">
    <property type="term" value="P:photosynthesis, light reaction"/>
    <property type="evidence" value="ECO:0007669"/>
    <property type="project" value="InterPro"/>
</dbReference>
<gene>
    <name evidence="11" type="ORF">GD597_09475</name>
</gene>
<evidence type="ECO:0000256" key="10">
    <source>
        <dbReference type="SAM" id="SignalP"/>
    </source>
</evidence>
<dbReference type="GO" id="GO:0030077">
    <property type="term" value="C:plasma membrane light-harvesting complex"/>
    <property type="evidence" value="ECO:0007669"/>
    <property type="project" value="InterPro"/>
</dbReference>
<comment type="function">
    <text evidence="1">The reaction center of purple bacteria contains a tightly bound cytochrome molecule which re-reduces the photo oxidized primary electron donor.</text>
</comment>
<evidence type="ECO:0000313" key="12">
    <source>
        <dbReference type="Proteomes" id="UP000598971"/>
    </source>
</evidence>
<dbReference type="NCBIfam" id="NF033196">
    <property type="entry name" value="c_type_nonphoto"/>
    <property type="match status" value="1"/>
</dbReference>
<feature type="signal peptide" evidence="10">
    <location>
        <begin position="1"/>
        <end position="25"/>
    </location>
</feature>
<comment type="caution">
    <text evidence="11">The sequence shown here is derived from an EMBL/GenBank/DDBJ whole genome shotgun (WGS) entry which is preliminary data.</text>
</comment>
<evidence type="ECO:0000256" key="1">
    <source>
        <dbReference type="ARBA" id="ARBA00003196"/>
    </source>
</evidence>
<dbReference type="GO" id="GO:0009055">
    <property type="term" value="F:electron transfer activity"/>
    <property type="evidence" value="ECO:0007669"/>
    <property type="project" value="InterPro"/>
</dbReference>
<reference evidence="11" key="1">
    <citation type="submission" date="2019-10" db="EMBL/GenBank/DDBJ databases">
        <title>Draft genome sequence of Panacibacter sp. KCS-6.</title>
        <authorList>
            <person name="Yim K.J."/>
        </authorList>
    </citation>
    <scope>NUCLEOTIDE SEQUENCE</scope>
    <source>
        <strain evidence="11">KCS-6</strain>
    </source>
</reference>
<keyword evidence="5" id="KW-0349">Heme</keyword>
<evidence type="ECO:0000256" key="8">
    <source>
        <dbReference type="ARBA" id="ARBA00023004"/>
    </source>
</evidence>